<comment type="caution">
    <text evidence="1">The sequence shown here is derived from an EMBL/GenBank/DDBJ whole genome shotgun (WGS) entry which is preliminary data.</text>
</comment>
<sequence>MESTPDGISFRVGQSTLHFRAAPAAQQPFYHIAFAIALQQVDAAHAWMATRAEILPYAADAPIADFPNWRARAFYFHDNNGNILECIGRATVPASQGVFSAASLHGLCEVGLALPDVAHDCEEIAATYQVPFYARGPRLADFAALGDDEGLFIASAVGRGWLPTHRPAERHWLKVGFEQQQQPFELELS</sequence>
<proteinExistence type="predicted"/>
<dbReference type="EMBL" id="JBHTEK010000001">
    <property type="protein sequence ID" value="MFC7667256.1"/>
    <property type="molecule type" value="Genomic_DNA"/>
</dbReference>
<dbReference type="RefSeq" id="WP_380201642.1">
    <property type="nucleotide sequence ID" value="NZ_JBHTEK010000001.1"/>
</dbReference>
<gene>
    <name evidence="1" type="ORF">ACFQT0_07365</name>
</gene>
<evidence type="ECO:0000313" key="1">
    <source>
        <dbReference type="EMBL" id="MFC7667256.1"/>
    </source>
</evidence>
<reference evidence="2" key="1">
    <citation type="journal article" date="2019" name="Int. J. Syst. Evol. Microbiol.">
        <title>The Global Catalogue of Microorganisms (GCM) 10K type strain sequencing project: providing services to taxonomists for standard genome sequencing and annotation.</title>
        <authorList>
            <consortium name="The Broad Institute Genomics Platform"/>
            <consortium name="The Broad Institute Genome Sequencing Center for Infectious Disease"/>
            <person name="Wu L."/>
            <person name="Ma J."/>
        </authorList>
    </citation>
    <scope>NUCLEOTIDE SEQUENCE [LARGE SCALE GENOMIC DNA]</scope>
    <source>
        <strain evidence="2">JCM 19635</strain>
    </source>
</reference>
<keyword evidence="2" id="KW-1185">Reference proteome</keyword>
<dbReference type="Proteomes" id="UP001596513">
    <property type="component" value="Unassembled WGS sequence"/>
</dbReference>
<organism evidence="1 2">
    <name type="scientific">Hymenobacter humi</name>
    <dbReference type="NCBI Taxonomy" id="1411620"/>
    <lineage>
        <taxon>Bacteria</taxon>
        <taxon>Pseudomonadati</taxon>
        <taxon>Bacteroidota</taxon>
        <taxon>Cytophagia</taxon>
        <taxon>Cytophagales</taxon>
        <taxon>Hymenobacteraceae</taxon>
        <taxon>Hymenobacter</taxon>
    </lineage>
</organism>
<name>A0ABW2U5D7_9BACT</name>
<evidence type="ECO:0008006" key="3">
    <source>
        <dbReference type="Google" id="ProtNLM"/>
    </source>
</evidence>
<protein>
    <recommendedName>
        <fullName evidence="3">VOC domain-containing protein</fullName>
    </recommendedName>
</protein>
<dbReference type="SUPFAM" id="SSF54593">
    <property type="entry name" value="Glyoxalase/Bleomycin resistance protein/Dihydroxybiphenyl dioxygenase"/>
    <property type="match status" value="1"/>
</dbReference>
<accession>A0ABW2U5D7</accession>
<evidence type="ECO:0000313" key="2">
    <source>
        <dbReference type="Proteomes" id="UP001596513"/>
    </source>
</evidence>
<dbReference type="Gene3D" id="3.10.180.10">
    <property type="entry name" value="2,3-Dihydroxybiphenyl 1,2-Dioxygenase, domain 1"/>
    <property type="match status" value="1"/>
</dbReference>
<dbReference type="InterPro" id="IPR029068">
    <property type="entry name" value="Glyas_Bleomycin-R_OHBP_Dase"/>
</dbReference>